<evidence type="ECO:0000256" key="3">
    <source>
        <dbReference type="ARBA" id="ARBA00022490"/>
    </source>
</evidence>
<dbReference type="InterPro" id="IPR011032">
    <property type="entry name" value="GroES-like_sf"/>
</dbReference>
<dbReference type="InterPro" id="IPR013154">
    <property type="entry name" value="ADH-like_N"/>
</dbReference>
<gene>
    <name evidence="7" type="ORF">GCM10009716_33760</name>
</gene>
<evidence type="ECO:0000256" key="2">
    <source>
        <dbReference type="ARBA" id="ARBA00011881"/>
    </source>
</evidence>
<evidence type="ECO:0000256" key="1">
    <source>
        <dbReference type="ARBA" id="ARBA00004496"/>
    </source>
</evidence>
<evidence type="ECO:0000259" key="6">
    <source>
        <dbReference type="SMART" id="SM00829"/>
    </source>
</evidence>
<keyword evidence="3" id="KW-0963">Cytoplasm</keyword>
<comment type="subcellular location">
    <subcellularLocation>
        <location evidence="1">Cytoplasm</location>
    </subcellularLocation>
</comment>
<dbReference type="SUPFAM" id="SSF50129">
    <property type="entry name" value="GroES-like"/>
    <property type="match status" value="1"/>
</dbReference>
<accession>A0ABN2PJY3</accession>
<dbReference type="InterPro" id="IPR036291">
    <property type="entry name" value="NAD(P)-bd_dom_sf"/>
</dbReference>
<keyword evidence="4" id="KW-0521">NADP</keyword>
<reference evidence="7 8" key="1">
    <citation type="journal article" date="2019" name="Int. J. Syst. Evol. Microbiol.">
        <title>The Global Catalogue of Microorganisms (GCM) 10K type strain sequencing project: providing services to taxonomists for standard genome sequencing and annotation.</title>
        <authorList>
            <consortium name="The Broad Institute Genomics Platform"/>
            <consortium name="The Broad Institute Genome Sequencing Center for Infectious Disease"/>
            <person name="Wu L."/>
            <person name="Ma J."/>
        </authorList>
    </citation>
    <scope>NUCLEOTIDE SEQUENCE [LARGE SCALE GENOMIC DNA]</scope>
    <source>
        <strain evidence="7 8">JCM 13581</strain>
    </source>
</reference>
<keyword evidence="8" id="KW-1185">Reference proteome</keyword>
<comment type="subunit">
    <text evidence="2">Homotetramer.</text>
</comment>
<name>A0ABN2PJY3_9ACTN</name>
<dbReference type="Gene3D" id="3.40.50.720">
    <property type="entry name" value="NAD(P)-binding Rossmann-like Domain"/>
    <property type="match status" value="1"/>
</dbReference>
<evidence type="ECO:0000313" key="7">
    <source>
        <dbReference type="EMBL" id="GAA1922503.1"/>
    </source>
</evidence>
<dbReference type="Pfam" id="PF13602">
    <property type="entry name" value="ADH_zinc_N_2"/>
    <property type="match status" value="1"/>
</dbReference>
<evidence type="ECO:0000256" key="4">
    <source>
        <dbReference type="ARBA" id="ARBA00022857"/>
    </source>
</evidence>
<dbReference type="InterPro" id="IPR002364">
    <property type="entry name" value="Quin_OxRdtase/zeta-crystal_CS"/>
</dbReference>
<protein>
    <submittedName>
        <fullName evidence="7">NADP-dependent oxidoreductase</fullName>
    </submittedName>
</protein>
<organism evidence="7 8">
    <name type="scientific">Streptomyces sodiiphilus</name>
    <dbReference type="NCBI Taxonomy" id="226217"/>
    <lineage>
        <taxon>Bacteria</taxon>
        <taxon>Bacillati</taxon>
        <taxon>Actinomycetota</taxon>
        <taxon>Actinomycetes</taxon>
        <taxon>Kitasatosporales</taxon>
        <taxon>Streptomycetaceae</taxon>
        <taxon>Streptomyces</taxon>
    </lineage>
</organism>
<evidence type="ECO:0000256" key="5">
    <source>
        <dbReference type="ARBA" id="ARBA00022884"/>
    </source>
</evidence>
<proteinExistence type="predicted"/>
<comment type="caution">
    <text evidence="7">The sequence shown here is derived from an EMBL/GenBank/DDBJ whole genome shotgun (WGS) entry which is preliminary data.</text>
</comment>
<dbReference type="PANTHER" id="PTHR44154:SF1">
    <property type="entry name" value="QUINONE OXIDOREDUCTASE"/>
    <property type="match status" value="1"/>
</dbReference>
<dbReference type="PROSITE" id="PS01162">
    <property type="entry name" value="QOR_ZETA_CRYSTAL"/>
    <property type="match status" value="1"/>
</dbReference>
<dbReference type="PANTHER" id="PTHR44154">
    <property type="entry name" value="QUINONE OXIDOREDUCTASE"/>
    <property type="match status" value="1"/>
</dbReference>
<dbReference type="InterPro" id="IPR020843">
    <property type="entry name" value="ER"/>
</dbReference>
<dbReference type="SUPFAM" id="SSF51735">
    <property type="entry name" value="NAD(P)-binding Rossmann-fold domains"/>
    <property type="match status" value="1"/>
</dbReference>
<keyword evidence="5" id="KW-0694">RNA-binding</keyword>
<evidence type="ECO:0000313" key="8">
    <source>
        <dbReference type="Proteomes" id="UP001501303"/>
    </source>
</evidence>
<feature type="domain" description="Enoyl reductase (ER)" evidence="6">
    <location>
        <begin position="55"/>
        <end position="340"/>
    </location>
</feature>
<dbReference type="SMART" id="SM00829">
    <property type="entry name" value="PKS_ER"/>
    <property type="match status" value="1"/>
</dbReference>
<sequence length="342" mass="35779">MSAIFRRVAAFLRSRRPVGTVMPAHYQPQKQNSPKKLTVSATVGGMKKVSFAEFGGPDVLRLVDAEEPHAGPGRIRIAVRAAGVNPVDWRIRAGQFREIQPTRLPAGVGQDASGAVDEVGEGVDGVEVGDHVFGAGSSTYAEFAVLSAWTRMPEGLTFEEAAGYPSVMETALRIIRESGVRSGQTLLVNGASGGVGSAVLQIARDRGISVIGTAGAANQDYLRGLGAAATTYDEGWVERVRLLGRVDAALDVAGSGVLRELVELTGDPRKVISIADPAAQEVGVRFSGVAGSIPEALAEAARLIAEGKLHIPVEKSYALAEAAAAHTDSQAGHTRGRRVMVV</sequence>
<dbReference type="Proteomes" id="UP001501303">
    <property type="component" value="Unassembled WGS sequence"/>
</dbReference>
<dbReference type="Gene3D" id="3.90.180.10">
    <property type="entry name" value="Medium-chain alcohol dehydrogenases, catalytic domain"/>
    <property type="match status" value="1"/>
</dbReference>
<dbReference type="CDD" id="cd05289">
    <property type="entry name" value="MDR_like_2"/>
    <property type="match status" value="1"/>
</dbReference>
<dbReference type="Pfam" id="PF08240">
    <property type="entry name" value="ADH_N"/>
    <property type="match status" value="1"/>
</dbReference>
<dbReference type="EMBL" id="BAAAMJ010000032">
    <property type="protein sequence ID" value="GAA1922503.1"/>
    <property type="molecule type" value="Genomic_DNA"/>
</dbReference>
<dbReference type="InterPro" id="IPR051603">
    <property type="entry name" value="Zinc-ADH_QOR/CCCR"/>
</dbReference>